<dbReference type="PANTHER" id="PTHR48107">
    <property type="entry name" value="NADPH-DEPENDENT ALDEHYDE REDUCTASE-LIKE PROTEIN, CHLOROPLASTIC-RELATED"/>
    <property type="match status" value="1"/>
</dbReference>
<reference evidence="5" key="1">
    <citation type="submission" date="2021-01" db="EMBL/GenBank/DDBJ databases">
        <authorList>
            <consortium name="Aspergillus luchuensis mut. kawachii IFO 4304 genome sequencing consortium"/>
            <person name="Kazuki M."/>
            <person name="Futagami T."/>
        </authorList>
    </citation>
    <scope>NUCLEOTIDE SEQUENCE</scope>
    <source>
        <strain evidence="5">IFO 4308</strain>
    </source>
</reference>
<evidence type="ECO:0000256" key="3">
    <source>
        <dbReference type="ARBA" id="ARBA00023002"/>
    </source>
</evidence>
<dbReference type="EMBL" id="AP024429">
    <property type="protein sequence ID" value="BCS00229.1"/>
    <property type="molecule type" value="Genomic_DNA"/>
</dbReference>
<dbReference type="Proteomes" id="UP000661280">
    <property type="component" value="Chromosome 5"/>
</dbReference>
<keyword evidence="6" id="KW-1185">Reference proteome</keyword>
<feature type="domain" description="Ketoreductase" evidence="4">
    <location>
        <begin position="42"/>
        <end position="221"/>
    </location>
</feature>
<dbReference type="AlphaFoldDB" id="A0A7R7WZS8"/>
<dbReference type="PRINTS" id="PR00080">
    <property type="entry name" value="SDRFAMILY"/>
</dbReference>
<dbReference type="OrthoDB" id="47007at2759"/>
<evidence type="ECO:0000256" key="1">
    <source>
        <dbReference type="ARBA" id="ARBA00006484"/>
    </source>
</evidence>
<dbReference type="KEGG" id="aluc:AKAW2_50570S"/>
<dbReference type="FunFam" id="3.40.50.720:FF:000084">
    <property type="entry name" value="Short-chain dehydrogenase reductase"/>
    <property type="match status" value="1"/>
</dbReference>
<accession>A0A7R7WZS8</accession>
<dbReference type="SMART" id="SM00822">
    <property type="entry name" value="PKS_KR"/>
    <property type="match status" value="1"/>
</dbReference>
<keyword evidence="3" id="KW-0560">Oxidoreductase</keyword>
<keyword evidence="2" id="KW-0521">NADP</keyword>
<dbReference type="RefSeq" id="XP_041543991.1">
    <property type="nucleotide sequence ID" value="XM_041690403.1"/>
</dbReference>
<dbReference type="Pfam" id="PF13561">
    <property type="entry name" value="adh_short_C2"/>
    <property type="match status" value="1"/>
</dbReference>
<evidence type="ECO:0000256" key="2">
    <source>
        <dbReference type="ARBA" id="ARBA00022857"/>
    </source>
</evidence>
<dbReference type="InterPro" id="IPR057326">
    <property type="entry name" value="KR_dom"/>
</dbReference>
<dbReference type="Gene3D" id="3.40.50.720">
    <property type="entry name" value="NAD(P)-binding Rossmann-like Domain"/>
    <property type="match status" value="1"/>
</dbReference>
<comment type="similarity">
    <text evidence="1">Belongs to the short-chain dehydrogenases/reductases (SDR) family.</text>
</comment>
<dbReference type="GO" id="GO:0016614">
    <property type="term" value="F:oxidoreductase activity, acting on CH-OH group of donors"/>
    <property type="evidence" value="ECO:0007669"/>
    <property type="project" value="UniProtKB-ARBA"/>
</dbReference>
<dbReference type="PRINTS" id="PR00081">
    <property type="entry name" value="GDHRDH"/>
</dbReference>
<dbReference type="PANTHER" id="PTHR48107:SF7">
    <property type="entry name" value="RE15974P"/>
    <property type="match status" value="1"/>
</dbReference>
<dbReference type="InterPro" id="IPR036291">
    <property type="entry name" value="NAD(P)-bd_dom_sf"/>
</dbReference>
<evidence type="ECO:0000313" key="6">
    <source>
        <dbReference type="Proteomes" id="UP000661280"/>
    </source>
</evidence>
<dbReference type="InterPro" id="IPR002347">
    <property type="entry name" value="SDR_fam"/>
</dbReference>
<proteinExistence type="inferred from homology"/>
<evidence type="ECO:0000313" key="5">
    <source>
        <dbReference type="EMBL" id="BCS00229.1"/>
    </source>
</evidence>
<gene>
    <name evidence="5" type="ORF">AKAW2_50570S</name>
</gene>
<sequence length="287" mass="30466">MALGRNTTARDNIPLTMSPIHRLDQISNHVSPKMVEQTLLHKVAIVSGSSSGIGAAIVRELSARGASTVVNYPFPGLKAEADALVASLPSPSVAVEADMGSVSAPRALADAAVSNWGRVDIVVNCVALAVNKPFEEQTIDDWDRLVNINGRGTFLLTQASLKHLTKNSGRIVNIVSISARGPPPNQTIYAGTKGMVDSFTKCWAKELPPKYGCTVNAVSPGPTKTEGFAAAGEEQMKILQPIIDQTPVAPRMAEPDEIAYAVGFLCEERSRWINGAHIIASGGLFID</sequence>
<reference evidence="5" key="2">
    <citation type="submission" date="2021-02" db="EMBL/GenBank/DDBJ databases">
        <title>Aspergillus luchuensis mut. kawachii IFO 4304 genome sequence.</title>
        <authorList>
            <person name="Mori K."/>
            <person name="Kadooka C."/>
            <person name="Goto M."/>
            <person name="Futagami T."/>
        </authorList>
    </citation>
    <scope>NUCLEOTIDE SEQUENCE</scope>
    <source>
        <strain evidence="5">IFO 4308</strain>
    </source>
</reference>
<organism evidence="5 6">
    <name type="scientific">Aspergillus kawachii</name>
    <name type="common">White koji mold</name>
    <name type="synonym">Aspergillus awamori var. kawachi</name>
    <dbReference type="NCBI Taxonomy" id="1069201"/>
    <lineage>
        <taxon>Eukaryota</taxon>
        <taxon>Fungi</taxon>
        <taxon>Dikarya</taxon>
        <taxon>Ascomycota</taxon>
        <taxon>Pezizomycotina</taxon>
        <taxon>Eurotiomycetes</taxon>
        <taxon>Eurotiomycetidae</taxon>
        <taxon>Eurotiales</taxon>
        <taxon>Aspergillaceae</taxon>
        <taxon>Aspergillus</taxon>
        <taxon>Aspergillus subgen. Circumdati</taxon>
    </lineage>
</organism>
<name>A0A7R7WZS8_ASPKA</name>
<dbReference type="CDD" id="cd05233">
    <property type="entry name" value="SDR_c"/>
    <property type="match status" value="1"/>
</dbReference>
<dbReference type="GeneID" id="64961550"/>
<evidence type="ECO:0000259" key="4">
    <source>
        <dbReference type="SMART" id="SM00822"/>
    </source>
</evidence>
<dbReference type="SUPFAM" id="SSF51735">
    <property type="entry name" value="NAD(P)-binding Rossmann-fold domains"/>
    <property type="match status" value="1"/>
</dbReference>
<protein>
    <recommendedName>
        <fullName evidence="4">Ketoreductase domain-containing protein</fullName>
    </recommendedName>
</protein>